<dbReference type="InterPro" id="IPR038389">
    <property type="entry name" value="PSMG2_sf"/>
</dbReference>
<dbReference type="Gene3D" id="3.40.50.10900">
    <property type="entry name" value="PAC-like subunit"/>
    <property type="match status" value="1"/>
</dbReference>
<dbReference type="PIRSF" id="PIRSF028754">
    <property type="entry name" value="UCP028754"/>
    <property type="match status" value="1"/>
</dbReference>
<evidence type="ECO:0000256" key="1">
    <source>
        <dbReference type="SAM" id="Coils"/>
    </source>
</evidence>
<sequence>MTHIPFSDHTRVMVVAFEGWNDAGDAASHTAQMIVDQAGLIPGFSIDPEEYFDFQLTRPLVEHANDGTRFLNWPEVTLWSPAPDSDPAPLVLLGQEPSRLWQSFAATMIDHALAHNVDAMVFLGAMLADVPHSRPVRVTATSDDVAIREYFDIEKSTYEGPVGVLTVLALAAAEVGIPSLHLWAHVPHYVHTSPSPKATVALAEKLEELVGIVLERDDLEVEALRWEEGIDALAAEDDDMSAYINQLEQARDTADAPEASGDAIAQEFEKYLRGRPDRPSSSES</sequence>
<accession>A0A6J6D9Y2</accession>
<name>A0A6J6D9Y2_9ZZZZ</name>
<proteinExistence type="predicted"/>
<gene>
    <name evidence="2" type="ORF">UFOPK1684_00063</name>
</gene>
<dbReference type="AlphaFoldDB" id="A0A6J6D9Y2"/>
<dbReference type="SUPFAM" id="SSF159659">
    <property type="entry name" value="Cgl1923-like"/>
    <property type="match status" value="1"/>
</dbReference>
<dbReference type="InterPro" id="IPR008492">
    <property type="entry name" value="Rv2714-like"/>
</dbReference>
<organism evidence="2">
    <name type="scientific">freshwater metagenome</name>
    <dbReference type="NCBI Taxonomy" id="449393"/>
    <lineage>
        <taxon>unclassified sequences</taxon>
        <taxon>metagenomes</taxon>
        <taxon>ecological metagenomes</taxon>
    </lineage>
</organism>
<dbReference type="EMBL" id="CAEZTM010000002">
    <property type="protein sequence ID" value="CAB4560711.1"/>
    <property type="molecule type" value="Genomic_DNA"/>
</dbReference>
<dbReference type="InterPro" id="IPR019151">
    <property type="entry name" value="Proteasome_assmbl_chaperone_2"/>
</dbReference>
<feature type="coiled-coil region" evidence="1">
    <location>
        <begin position="216"/>
        <end position="253"/>
    </location>
</feature>
<protein>
    <submittedName>
        <fullName evidence="2">Unannotated protein</fullName>
    </submittedName>
</protein>
<evidence type="ECO:0000313" key="2">
    <source>
        <dbReference type="EMBL" id="CAB4560711.1"/>
    </source>
</evidence>
<keyword evidence="1" id="KW-0175">Coiled coil</keyword>
<reference evidence="2" key="1">
    <citation type="submission" date="2020-05" db="EMBL/GenBank/DDBJ databases">
        <authorList>
            <person name="Chiriac C."/>
            <person name="Salcher M."/>
            <person name="Ghai R."/>
            <person name="Kavagutti S V."/>
        </authorList>
    </citation>
    <scope>NUCLEOTIDE SEQUENCE</scope>
</reference>
<dbReference type="Pfam" id="PF09754">
    <property type="entry name" value="PAC2"/>
    <property type="match status" value="1"/>
</dbReference>